<dbReference type="Proteomes" id="UP000264719">
    <property type="component" value="Unassembled WGS sequence"/>
</dbReference>
<evidence type="ECO:0000313" key="3">
    <source>
        <dbReference type="Proteomes" id="UP000264719"/>
    </source>
</evidence>
<comment type="caution">
    <text evidence="2">The sequence shown here is derived from an EMBL/GenBank/DDBJ whole genome shotgun (WGS) entry which is preliminary data.</text>
</comment>
<dbReference type="EMBL" id="DMVW01000035">
    <property type="protein sequence ID" value="HAR50874.1"/>
    <property type="molecule type" value="Genomic_DNA"/>
</dbReference>
<sequence length="75" mass="7878">MGGPQVYPVAEPPKTGGPTEHVEGCAVKAGINGEFDTEVFYDQGYAIVTVQPGRGVSSDQADKANACLAAQRRRI</sequence>
<feature type="region of interest" description="Disordered" evidence="1">
    <location>
        <begin position="1"/>
        <end position="20"/>
    </location>
</feature>
<organism evidence="2 3">
    <name type="scientific">Roseovarius nubinhibens</name>
    <dbReference type="NCBI Taxonomy" id="314263"/>
    <lineage>
        <taxon>Bacteria</taxon>
        <taxon>Pseudomonadati</taxon>
        <taxon>Pseudomonadota</taxon>
        <taxon>Alphaproteobacteria</taxon>
        <taxon>Rhodobacterales</taxon>
        <taxon>Roseobacteraceae</taxon>
        <taxon>Roseovarius</taxon>
    </lineage>
</organism>
<accession>A0A348W8L2</accession>
<gene>
    <name evidence="2" type="ORF">DCS45_03215</name>
</gene>
<reference evidence="2 3" key="1">
    <citation type="journal article" date="2018" name="Nat. Biotechnol.">
        <title>A standardized bacterial taxonomy based on genome phylogeny substantially revises the tree of life.</title>
        <authorList>
            <person name="Parks D.H."/>
            <person name="Chuvochina M."/>
            <person name="Waite D.W."/>
            <person name="Rinke C."/>
            <person name="Skarshewski A."/>
            <person name="Chaumeil P.A."/>
            <person name="Hugenholtz P."/>
        </authorList>
    </citation>
    <scope>NUCLEOTIDE SEQUENCE [LARGE SCALE GENOMIC DNA]</scope>
    <source>
        <strain evidence="2">UBA9169</strain>
    </source>
</reference>
<evidence type="ECO:0000313" key="2">
    <source>
        <dbReference type="EMBL" id="HAR50874.1"/>
    </source>
</evidence>
<protein>
    <submittedName>
        <fullName evidence="2">Uncharacterized protein</fullName>
    </submittedName>
</protein>
<evidence type="ECO:0000256" key="1">
    <source>
        <dbReference type="SAM" id="MobiDB-lite"/>
    </source>
</evidence>
<dbReference type="AlphaFoldDB" id="A0A348W8L2"/>
<proteinExistence type="predicted"/>
<name>A0A348W8L2_9RHOB</name>